<proteinExistence type="predicted"/>
<evidence type="ECO:0008006" key="3">
    <source>
        <dbReference type="Google" id="ProtNLM"/>
    </source>
</evidence>
<sequence length="240" mass="26565">MKRLINEIKTGMIVQFRNGLYHVGIGVGVLVAVAVSQLINANILSLSMTAIMLLIIGGSTLLYVAAILMFERDEDTISATIVSPLSIAEYITAKVVSLTILATLESFVSFGGALLIMYFQGVDFVLPNFLILTISLFAICIIFVLMGIILAVRYRNITDFIMPMAAVVIILQIPFFYFVGFTDSWLLLLFPVSPPTMLMLGAFGEMQNWQYIYSIGYSVICIIGLFYWAQKAFAKHVIGE</sequence>
<keyword evidence="1" id="KW-0472">Membrane</keyword>
<dbReference type="EMBL" id="NVUS01000009">
    <property type="protein sequence ID" value="PCJ00935.1"/>
    <property type="molecule type" value="Genomic_DNA"/>
</dbReference>
<reference evidence="2" key="2">
    <citation type="journal article" date="2018" name="ISME J.">
        <title>A dynamic microbial community with high functional redundancy inhabits the cold, oxic subseafloor aquifer.</title>
        <authorList>
            <person name="Tully B.J."/>
            <person name="Wheat C.G."/>
            <person name="Glazer B.T."/>
            <person name="Huber J.A."/>
        </authorList>
    </citation>
    <scope>NUCLEOTIDE SEQUENCE</scope>
    <source>
        <strain evidence="2">NORP83</strain>
    </source>
</reference>
<feature type="transmembrane region" description="Helical" evidence="1">
    <location>
        <begin position="45"/>
        <end position="70"/>
    </location>
</feature>
<organism evidence="2">
    <name type="scientific">OCS116 cluster bacterium</name>
    <dbReference type="NCBI Taxonomy" id="2030921"/>
    <lineage>
        <taxon>Bacteria</taxon>
        <taxon>Pseudomonadati</taxon>
        <taxon>Pseudomonadota</taxon>
        <taxon>Alphaproteobacteria</taxon>
        <taxon>OCS116 cluster</taxon>
    </lineage>
</organism>
<feature type="transmembrane region" description="Helical" evidence="1">
    <location>
        <begin position="91"/>
        <end position="117"/>
    </location>
</feature>
<feature type="transmembrane region" description="Helical" evidence="1">
    <location>
        <begin position="129"/>
        <end position="152"/>
    </location>
</feature>
<keyword evidence="1" id="KW-0812">Transmembrane</keyword>
<evidence type="ECO:0000313" key="2">
    <source>
        <dbReference type="EMBL" id="PCJ00935.1"/>
    </source>
</evidence>
<comment type="caution">
    <text evidence="2">The sequence shown here is derived from an EMBL/GenBank/DDBJ whole genome shotgun (WGS) entry which is preliminary data.</text>
</comment>
<evidence type="ECO:0000256" key="1">
    <source>
        <dbReference type="SAM" id="Phobius"/>
    </source>
</evidence>
<reference key="1">
    <citation type="submission" date="2017-08" db="EMBL/GenBank/DDBJ databases">
        <title>A dynamic microbial community with high functional redundancy inhabits the cold, oxic subseafloor aquifer.</title>
        <authorList>
            <person name="Tully B.J."/>
            <person name="Wheat C.G."/>
            <person name="Glazer B.T."/>
            <person name="Huber J.A."/>
        </authorList>
    </citation>
    <scope>NUCLEOTIDE SEQUENCE [LARGE SCALE GENOMIC DNA]</scope>
</reference>
<feature type="transmembrane region" description="Helical" evidence="1">
    <location>
        <begin position="164"/>
        <end position="190"/>
    </location>
</feature>
<gene>
    <name evidence="2" type="ORF">COB13_08195</name>
</gene>
<dbReference type="AlphaFoldDB" id="A0A2A4Z1V0"/>
<name>A0A2A4Z1V0_9PROT</name>
<dbReference type="Pfam" id="PF24686">
    <property type="entry name" value="FLQE3_permease"/>
    <property type="match status" value="1"/>
</dbReference>
<feature type="transmembrane region" description="Helical" evidence="1">
    <location>
        <begin position="210"/>
        <end position="229"/>
    </location>
</feature>
<protein>
    <recommendedName>
        <fullName evidence="3">ABC-2 type transporter domain-containing protein</fullName>
    </recommendedName>
</protein>
<keyword evidence="1" id="KW-1133">Transmembrane helix</keyword>
<feature type="transmembrane region" description="Helical" evidence="1">
    <location>
        <begin position="20"/>
        <end position="39"/>
    </location>
</feature>
<dbReference type="InterPro" id="IPR056926">
    <property type="entry name" value="FLQE3_permease"/>
</dbReference>
<accession>A0A2A4Z1V0</accession>